<organism evidence="1 2">
    <name type="scientific">Flavobacterium enshiense DK69</name>
    <dbReference type="NCBI Taxonomy" id="1107311"/>
    <lineage>
        <taxon>Bacteria</taxon>
        <taxon>Pseudomonadati</taxon>
        <taxon>Bacteroidota</taxon>
        <taxon>Flavobacteriia</taxon>
        <taxon>Flavobacteriales</taxon>
        <taxon>Flavobacteriaceae</taxon>
        <taxon>Flavobacterium</taxon>
    </lineage>
</organism>
<comment type="caution">
    <text evidence="1">The sequence shown here is derived from an EMBL/GenBank/DDBJ whole genome shotgun (WGS) entry which is preliminary data.</text>
</comment>
<sequence length="182" mass="21078">MKIKTLLLFVLFSNFLFSQEHLKAGSKARKIYISDWITNKPKDTILEGKNIVLLFWDPSNTSQFFGNKKVDYIKEINSLQEKMQRKDLCFISMTPADAVTYLKSYLKNNEFKTIAVIDKTKRTQRGFGNKDGSIFLPLVILIDKNGIMKWIGIPYSLDEKILNKFLDGSLNPYSQFDLYTPN</sequence>
<dbReference type="Proteomes" id="UP000030149">
    <property type="component" value="Unassembled WGS sequence"/>
</dbReference>
<dbReference type="RefSeq" id="WP_035630231.1">
    <property type="nucleotide sequence ID" value="NZ_AVCS01000008.1"/>
</dbReference>
<name>A0A0A2MWS5_9FLAO</name>
<keyword evidence="2" id="KW-1185">Reference proteome</keyword>
<gene>
    <name evidence="1" type="ORF">Q767_07325</name>
</gene>
<dbReference type="InterPro" id="IPR036249">
    <property type="entry name" value="Thioredoxin-like_sf"/>
</dbReference>
<dbReference type="AlphaFoldDB" id="A0A0A2MWS5"/>
<evidence type="ECO:0008006" key="3">
    <source>
        <dbReference type="Google" id="ProtNLM"/>
    </source>
</evidence>
<dbReference type="OrthoDB" id="1069091at2"/>
<dbReference type="Gene3D" id="3.40.30.10">
    <property type="entry name" value="Glutaredoxin"/>
    <property type="match status" value="1"/>
</dbReference>
<evidence type="ECO:0000313" key="1">
    <source>
        <dbReference type="EMBL" id="KGO96066.1"/>
    </source>
</evidence>
<proteinExistence type="predicted"/>
<dbReference type="STRING" id="1107311.Q767_07325"/>
<accession>A0A0A2MWS5</accession>
<protein>
    <recommendedName>
        <fullName evidence="3">Thioredoxin domain-containing protein</fullName>
    </recommendedName>
</protein>
<dbReference type="PATRIC" id="fig|1107311.5.peg.2664"/>
<reference evidence="1 2" key="2">
    <citation type="journal article" date="2015" name="Stand. Genomic Sci.">
        <title>High quality draft genomic sequence of Flavobacterium enshiense DK69(T) and comparison among Flavobacterium genomes.</title>
        <authorList>
            <person name="Zeng Z."/>
            <person name="Chen C."/>
            <person name="Du H."/>
            <person name="Wang G."/>
            <person name="Li M."/>
        </authorList>
    </citation>
    <scope>NUCLEOTIDE SEQUENCE [LARGE SCALE GENOMIC DNA]</scope>
    <source>
        <strain evidence="1 2">DK69</strain>
    </source>
</reference>
<reference evidence="2" key="1">
    <citation type="submission" date="2013-09" db="EMBL/GenBank/DDBJ databases">
        <authorList>
            <person name="Zeng Z."/>
            <person name="Chen C."/>
        </authorList>
    </citation>
    <scope>NUCLEOTIDE SEQUENCE [LARGE SCALE GENOMIC DNA]</scope>
    <source>
        <strain evidence="2">DK69</strain>
    </source>
</reference>
<evidence type="ECO:0000313" key="2">
    <source>
        <dbReference type="Proteomes" id="UP000030149"/>
    </source>
</evidence>
<dbReference type="EMBL" id="JRLZ01000005">
    <property type="protein sequence ID" value="KGO96066.1"/>
    <property type="molecule type" value="Genomic_DNA"/>
</dbReference>
<dbReference type="SUPFAM" id="SSF52833">
    <property type="entry name" value="Thioredoxin-like"/>
    <property type="match status" value="1"/>
</dbReference>
<dbReference type="eggNOG" id="COG0526">
    <property type="taxonomic scope" value="Bacteria"/>
</dbReference>